<dbReference type="EMBL" id="DVOO01000008">
    <property type="protein sequence ID" value="HIV24555.1"/>
    <property type="molecule type" value="Genomic_DNA"/>
</dbReference>
<protein>
    <submittedName>
        <fullName evidence="2">Uncharacterized protein</fullName>
    </submittedName>
</protein>
<dbReference type="AlphaFoldDB" id="A0A9D1P144"/>
<evidence type="ECO:0000313" key="3">
    <source>
        <dbReference type="Proteomes" id="UP000824169"/>
    </source>
</evidence>
<reference evidence="2" key="2">
    <citation type="journal article" date="2021" name="PeerJ">
        <title>Extensive microbial diversity within the chicken gut microbiome revealed by metagenomics and culture.</title>
        <authorList>
            <person name="Gilroy R."/>
            <person name="Ravi A."/>
            <person name="Getino M."/>
            <person name="Pursley I."/>
            <person name="Horton D.L."/>
            <person name="Alikhan N.F."/>
            <person name="Baker D."/>
            <person name="Gharbi K."/>
            <person name="Hall N."/>
            <person name="Watson M."/>
            <person name="Adriaenssens E.M."/>
            <person name="Foster-Nyarko E."/>
            <person name="Jarju S."/>
            <person name="Secka A."/>
            <person name="Antonio M."/>
            <person name="Oren A."/>
            <person name="Chaudhuri R.R."/>
            <person name="La Ragione R."/>
            <person name="Hildebrand F."/>
            <person name="Pallen M.J."/>
        </authorList>
    </citation>
    <scope>NUCLEOTIDE SEQUENCE</scope>
    <source>
        <strain evidence="2">CHK188-20938</strain>
    </source>
</reference>
<keyword evidence="1" id="KW-0812">Transmembrane</keyword>
<proteinExistence type="predicted"/>
<feature type="transmembrane region" description="Helical" evidence="1">
    <location>
        <begin position="48"/>
        <end position="66"/>
    </location>
</feature>
<reference evidence="2" key="1">
    <citation type="submission" date="2020-10" db="EMBL/GenBank/DDBJ databases">
        <authorList>
            <person name="Gilroy R."/>
        </authorList>
    </citation>
    <scope>NUCLEOTIDE SEQUENCE</scope>
    <source>
        <strain evidence="2">CHK188-20938</strain>
    </source>
</reference>
<keyword evidence="1" id="KW-1133">Transmembrane helix</keyword>
<keyword evidence="1" id="KW-0472">Membrane</keyword>
<sequence length="83" mass="8959">MGTKFLICLLYEYWIVLLLVLPLLLDAAVAAALIGAGYFGFRVLGLDIHLVTCVLLAVLAALTGIMRHILYTRGAAALSEIEI</sequence>
<organism evidence="2 3">
    <name type="scientific">Candidatus Scatomonas pullistercoris</name>
    <dbReference type="NCBI Taxonomy" id="2840920"/>
    <lineage>
        <taxon>Bacteria</taxon>
        <taxon>Bacillati</taxon>
        <taxon>Bacillota</taxon>
        <taxon>Clostridia</taxon>
        <taxon>Lachnospirales</taxon>
        <taxon>Lachnospiraceae</taxon>
        <taxon>Lachnospiraceae incertae sedis</taxon>
        <taxon>Candidatus Scatomonas</taxon>
    </lineage>
</organism>
<accession>A0A9D1P144</accession>
<feature type="transmembrane region" description="Helical" evidence="1">
    <location>
        <begin position="12"/>
        <end position="36"/>
    </location>
</feature>
<evidence type="ECO:0000256" key="1">
    <source>
        <dbReference type="SAM" id="Phobius"/>
    </source>
</evidence>
<comment type="caution">
    <text evidence="2">The sequence shown here is derived from an EMBL/GenBank/DDBJ whole genome shotgun (WGS) entry which is preliminary data.</text>
</comment>
<gene>
    <name evidence="2" type="ORF">IAB71_02020</name>
</gene>
<evidence type="ECO:0000313" key="2">
    <source>
        <dbReference type="EMBL" id="HIV24555.1"/>
    </source>
</evidence>
<name>A0A9D1P144_9FIRM</name>
<dbReference type="Proteomes" id="UP000824169">
    <property type="component" value="Unassembled WGS sequence"/>
</dbReference>